<feature type="transmembrane region" description="Helical" evidence="6">
    <location>
        <begin position="37"/>
        <end position="58"/>
    </location>
</feature>
<gene>
    <name evidence="8" type="ORF">SAMN05421638_1234</name>
</gene>
<dbReference type="Gene3D" id="6.10.280.130">
    <property type="match status" value="1"/>
</dbReference>
<evidence type="ECO:0000256" key="4">
    <source>
        <dbReference type="PROSITE-ProRule" id="PRU00433"/>
    </source>
</evidence>
<sequence length="292" mass="33072">MKQRTPVYITILVILVILFIIYYMFVQDSSFLSSPYFWGTVAIAIILSMIHNTIGDLIENDMFKKLTLDQKTEYLSVKKQPYFKTLYESAFKKQSNTQEQDILIDHGFDGIMELDNQLPKWWLGLFYAGCIYCVIYMVSYWTTDFAHQVPEYDREYIAQTASIEEYMKNTPPPTIENAVFSPDNIAAGEEVYKTNCVSCHSDGGKGGIGPNLTDNNWINQPEKTLFKNVFHMVENGSPNNPAMQAFGKNGVLTGFDIQNVAAYVYHINQEQSPITPAQGGAAPQGTTANWEK</sequence>
<dbReference type="RefSeq" id="WP_089819552.1">
    <property type="nucleotide sequence ID" value="NZ_FORQ01000002.1"/>
</dbReference>
<dbReference type="InterPro" id="IPR036909">
    <property type="entry name" value="Cyt_c-like_dom_sf"/>
</dbReference>
<evidence type="ECO:0000256" key="1">
    <source>
        <dbReference type="ARBA" id="ARBA00022617"/>
    </source>
</evidence>
<dbReference type="PANTHER" id="PTHR33751">
    <property type="entry name" value="CBB3-TYPE CYTOCHROME C OXIDASE SUBUNIT FIXP"/>
    <property type="match status" value="1"/>
</dbReference>
<dbReference type="PANTHER" id="PTHR33751:SF1">
    <property type="entry name" value="CBB3-TYPE CYTOCHROME C OXIDASE SUBUNIT FIXP"/>
    <property type="match status" value="1"/>
</dbReference>
<dbReference type="AlphaFoldDB" id="A0A1I3LMN5"/>
<evidence type="ECO:0000256" key="2">
    <source>
        <dbReference type="ARBA" id="ARBA00022723"/>
    </source>
</evidence>
<feature type="region of interest" description="Disordered" evidence="5">
    <location>
        <begin position="273"/>
        <end position="292"/>
    </location>
</feature>
<feature type="transmembrane region" description="Helical" evidence="6">
    <location>
        <begin position="7"/>
        <end position="25"/>
    </location>
</feature>
<reference evidence="9" key="1">
    <citation type="submission" date="2016-10" db="EMBL/GenBank/DDBJ databases">
        <authorList>
            <person name="Varghese N."/>
            <person name="Submissions S."/>
        </authorList>
    </citation>
    <scope>NUCLEOTIDE SEQUENCE [LARGE SCALE GENOMIC DNA]</scope>
    <source>
        <strain evidence="9">DSM 22251</strain>
    </source>
</reference>
<keyword evidence="9" id="KW-1185">Reference proteome</keyword>
<dbReference type="GO" id="GO:0020037">
    <property type="term" value="F:heme binding"/>
    <property type="evidence" value="ECO:0007669"/>
    <property type="project" value="InterPro"/>
</dbReference>
<keyword evidence="6" id="KW-0472">Membrane</keyword>
<dbReference type="SUPFAM" id="SSF46626">
    <property type="entry name" value="Cytochrome c"/>
    <property type="match status" value="1"/>
</dbReference>
<evidence type="ECO:0000256" key="3">
    <source>
        <dbReference type="ARBA" id="ARBA00023004"/>
    </source>
</evidence>
<keyword evidence="1 4" id="KW-0349">Heme</keyword>
<accession>A0A1I3LMN5</accession>
<dbReference type="InterPro" id="IPR032858">
    <property type="entry name" value="CcoP_N"/>
</dbReference>
<dbReference type="InterPro" id="IPR038414">
    <property type="entry name" value="CcoP_N_sf"/>
</dbReference>
<evidence type="ECO:0000256" key="5">
    <source>
        <dbReference type="SAM" id="MobiDB-lite"/>
    </source>
</evidence>
<evidence type="ECO:0000259" key="7">
    <source>
        <dbReference type="PROSITE" id="PS51007"/>
    </source>
</evidence>
<dbReference type="Proteomes" id="UP000242560">
    <property type="component" value="Unassembled WGS sequence"/>
</dbReference>
<dbReference type="EMBL" id="FORQ01000002">
    <property type="protein sequence ID" value="SFI86049.1"/>
    <property type="molecule type" value="Genomic_DNA"/>
</dbReference>
<dbReference type="Gene3D" id="1.10.760.10">
    <property type="entry name" value="Cytochrome c-like domain"/>
    <property type="match status" value="1"/>
</dbReference>
<dbReference type="Pfam" id="PF14715">
    <property type="entry name" value="FixP_N"/>
    <property type="match status" value="1"/>
</dbReference>
<keyword evidence="3 4" id="KW-0408">Iron</keyword>
<protein>
    <submittedName>
        <fullName evidence="8">Cytochrome c oxidase cbb3-type subunit 3</fullName>
    </submittedName>
</protein>
<keyword evidence="2 4" id="KW-0479">Metal-binding</keyword>
<name>A0A1I3LMN5_9FLAO</name>
<dbReference type="GO" id="GO:0009055">
    <property type="term" value="F:electron transfer activity"/>
    <property type="evidence" value="ECO:0007669"/>
    <property type="project" value="InterPro"/>
</dbReference>
<feature type="domain" description="Cytochrome c" evidence="7">
    <location>
        <begin position="183"/>
        <end position="268"/>
    </location>
</feature>
<dbReference type="InterPro" id="IPR050597">
    <property type="entry name" value="Cytochrome_c_Oxidase_Subunit"/>
</dbReference>
<feature type="compositionally biased region" description="Low complexity" evidence="5">
    <location>
        <begin position="275"/>
        <end position="292"/>
    </location>
</feature>
<organism evidence="8 9">
    <name type="scientific">Kaistella treverensis</name>
    <dbReference type="NCBI Taxonomy" id="631455"/>
    <lineage>
        <taxon>Bacteria</taxon>
        <taxon>Pseudomonadati</taxon>
        <taxon>Bacteroidota</taxon>
        <taxon>Flavobacteriia</taxon>
        <taxon>Flavobacteriales</taxon>
        <taxon>Weeksellaceae</taxon>
        <taxon>Chryseobacterium group</taxon>
        <taxon>Kaistella</taxon>
    </lineage>
</organism>
<feature type="transmembrane region" description="Helical" evidence="6">
    <location>
        <begin position="121"/>
        <end position="141"/>
    </location>
</feature>
<evidence type="ECO:0000313" key="9">
    <source>
        <dbReference type="Proteomes" id="UP000242560"/>
    </source>
</evidence>
<keyword evidence="6" id="KW-0812">Transmembrane</keyword>
<dbReference type="PROSITE" id="PS51007">
    <property type="entry name" value="CYTC"/>
    <property type="match status" value="1"/>
</dbReference>
<dbReference type="GO" id="GO:0046872">
    <property type="term" value="F:metal ion binding"/>
    <property type="evidence" value="ECO:0007669"/>
    <property type="project" value="UniProtKB-KW"/>
</dbReference>
<dbReference type="InterPro" id="IPR009056">
    <property type="entry name" value="Cyt_c-like_dom"/>
</dbReference>
<dbReference type="Pfam" id="PF13442">
    <property type="entry name" value="Cytochrome_CBB3"/>
    <property type="match status" value="1"/>
</dbReference>
<evidence type="ECO:0000256" key="6">
    <source>
        <dbReference type="SAM" id="Phobius"/>
    </source>
</evidence>
<evidence type="ECO:0000313" key="8">
    <source>
        <dbReference type="EMBL" id="SFI86049.1"/>
    </source>
</evidence>
<proteinExistence type="predicted"/>
<keyword evidence="6" id="KW-1133">Transmembrane helix</keyword>